<feature type="domain" description="Cupin type-2" evidence="1">
    <location>
        <begin position="19"/>
        <end position="89"/>
    </location>
</feature>
<dbReference type="AlphaFoldDB" id="A0A8J3LHR6"/>
<keyword evidence="3" id="KW-1185">Reference proteome</keyword>
<evidence type="ECO:0000313" key="2">
    <source>
        <dbReference type="EMBL" id="GIG73182.1"/>
    </source>
</evidence>
<evidence type="ECO:0000259" key="1">
    <source>
        <dbReference type="Pfam" id="PF07883"/>
    </source>
</evidence>
<protein>
    <submittedName>
        <fullName evidence="2">Cupin</fullName>
    </submittedName>
</protein>
<sequence length="104" mass="11347">MEPARSEVQIHEGGVRVTRWTFDVGQHTGIHRHEVPYVVVPVVSGRMGVRVGDDVTYHDIVAGESYFRAAGAEHDVYNAGAAPFAFVEVELVGENAQSGKNKDI</sequence>
<dbReference type="RefSeq" id="WP_168071671.1">
    <property type="nucleotide sequence ID" value="NZ_BAAAQJ010000003.1"/>
</dbReference>
<organism evidence="2 3">
    <name type="scientific">Planosporangium flavigriseum</name>
    <dbReference type="NCBI Taxonomy" id="373681"/>
    <lineage>
        <taxon>Bacteria</taxon>
        <taxon>Bacillati</taxon>
        <taxon>Actinomycetota</taxon>
        <taxon>Actinomycetes</taxon>
        <taxon>Micromonosporales</taxon>
        <taxon>Micromonosporaceae</taxon>
        <taxon>Planosporangium</taxon>
    </lineage>
</organism>
<dbReference type="Pfam" id="PF07883">
    <property type="entry name" value="Cupin_2"/>
    <property type="match status" value="1"/>
</dbReference>
<dbReference type="EMBL" id="BONU01000007">
    <property type="protein sequence ID" value="GIG73182.1"/>
    <property type="molecule type" value="Genomic_DNA"/>
</dbReference>
<name>A0A8J3LHR6_9ACTN</name>
<dbReference type="SUPFAM" id="SSF51182">
    <property type="entry name" value="RmlC-like cupins"/>
    <property type="match status" value="1"/>
</dbReference>
<dbReference type="Gene3D" id="2.60.120.10">
    <property type="entry name" value="Jelly Rolls"/>
    <property type="match status" value="1"/>
</dbReference>
<accession>A0A8J3LHR6</accession>
<dbReference type="InterPro" id="IPR014710">
    <property type="entry name" value="RmlC-like_jellyroll"/>
</dbReference>
<dbReference type="Proteomes" id="UP000653674">
    <property type="component" value="Unassembled WGS sequence"/>
</dbReference>
<proteinExistence type="predicted"/>
<dbReference type="InterPro" id="IPR013096">
    <property type="entry name" value="Cupin_2"/>
</dbReference>
<reference evidence="2" key="1">
    <citation type="submission" date="2021-01" db="EMBL/GenBank/DDBJ databases">
        <title>Whole genome shotgun sequence of Planosporangium flavigriseum NBRC 105377.</title>
        <authorList>
            <person name="Komaki H."/>
            <person name="Tamura T."/>
        </authorList>
    </citation>
    <scope>NUCLEOTIDE SEQUENCE</scope>
    <source>
        <strain evidence="2">NBRC 105377</strain>
    </source>
</reference>
<dbReference type="InterPro" id="IPR011051">
    <property type="entry name" value="RmlC_Cupin_sf"/>
</dbReference>
<comment type="caution">
    <text evidence="2">The sequence shown here is derived from an EMBL/GenBank/DDBJ whole genome shotgun (WGS) entry which is preliminary data.</text>
</comment>
<evidence type="ECO:0000313" key="3">
    <source>
        <dbReference type="Proteomes" id="UP000653674"/>
    </source>
</evidence>
<gene>
    <name evidence="2" type="ORF">Pfl04_15860</name>
</gene>